<dbReference type="InterPro" id="IPR000515">
    <property type="entry name" value="MetI-like"/>
</dbReference>
<dbReference type="SUPFAM" id="SSF160964">
    <property type="entry name" value="MalF N-terminal region-like"/>
    <property type="match status" value="1"/>
</dbReference>
<dbReference type="Gene3D" id="1.10.3720.10">
    <property type="entry name" value="MetI-like"/>
    <property type="match status" value="1"/>
</dbReference>
<evidence type="ECO:0000256" key="9">
    <source>
        <dbReference type="RuleBase" id="RU363032"/>
    </source>
</evidence>
<feature type="transmembrane region" description="Helical" evidence="9">
    <location>
        <begin position="62"/>
        <end position="82"/>
    </location>
</feature>
<comment type="similarity">
    <text evidence="2 10">Belongs to the binding-protein-dependent transport system permease family. MalFG subfamily.</text>
</comment>
<dbReference type="PROSITE" id="PS50928">
    <property type="entry name" value="ABC_TM1"/>
    <property type="match status" value="1"/>
</dbReference>
<gene>
    <name evidence="13" type="ORF">Pta02_21740</name>
</gene>
<evidence type="ECO:0000256" key="1">
    <source>
        <dbReference type="ARBA" id="ARBA00004651"/>
    </source>
</evidence>
<reference evidence="13" key="1">
    <citation type="submission" date="2021-01" db="EMBL/GenBank/DDBJ databases">
        <title>Whole genome shotgun sequence of Planobispora takensis NBRC 109077.</title>
        <authorList>
            <person name="Komaki H."/>
            <person name="Tamura T."/>
        </authorList>
    </citation>
    <scope>NUCLEOTIDE SEQUENCE</scope>
    <source>
        <strain evidence="13">NBRC 109077</strain>
    </source>
</reference>
<dbReference type="EMBL" id="BOOK01000014">
    <property type="protein sequence ID" value="GII00166.1"/>
    <property type="molecule type" value="Genomic_DNA"/>
</dbReference>
<evidence type="ECO:0000256" key="6">
    <source>
        <dbReference type="ARBA" id="ARBA00022692"/>
    </source>
</evidence>
<evidence type="ECO:0000313" key="13">
    <source>
        <dbReference type="EMBL" id="GII00166.1"/>
    </source>
</evidence>
<dbReference type="PANTHER" id="PTHR47314:SF1">
    <property type="entry name" value="MALTOSE_MALTODEXTRIN TRANSPORT SYSTEM PERMEASE PROTEIN MALF"/>
    <property type="match status" value="1"/>
</dbReference>
<dbReference type="SUPFAM" id="SSF161098">
    <property type="entry name" value="MetI-like"/>
    <property type="match status" value="1"/>
</dbReference>
<evidence type="ECO:0000256" key="5">
    <source>
        <dbReference type="ARBA" id="ARBA00022597"/>
    </source>
</evidence>
<keyword evidence="7 9" id="KW-1133">Transmembrane helix</keyword>
<keyword evidence="8 9" id="KW-0472">Membrane</keyword>
<evidence type="ECO:0000256" key="7">
    <source>
        <dbReference type="ARBA" id="ARBA00022989"/>
    </source>
</evidence>
<feature type="region of interest" description="Disordered" evidence="11">
    <location>
        <begin position="1"/>
        <end position="27"/>
    </location>
</feature>
<dbReference type="RefSeq" id="WP_203874592.1">
    <property type="nucleotide sequence ID" value="NZ_BOOK01000014.1"/>
</dbReference>
<evidence type="ECO:0000259" key="12">
    <source>
        <dbReference type="PROSITE" id="PS50928"/>
    </source>
</evidence>
<dbReference type="Proteomes" id="UP000634476">
    <property type="component" value="Unassembled WGS sequence"/>
</dbReference>
<keyword evidence="5 10" id="KW-0762">Sugar transport</keyword>
<organism evidence="13 14">
    <name type="scientific">Planobispora takensis</name>
    <dbReference type="NCBI Taxonomy" id="1367882"/>
    <lineage>
        <taxon>Bacteria</taxon>
        <taxon>Bacillati</taxon>
        <taxon>Actinomycetota</taxon>
        <taxon>Actinomycetes</taxon>
        <taxon>Streptosporangiales</taxon>
        <taxon>Streptosporangiaceae</taxon>
        <taxon>Planobispora</taxon>
    </lineage>
</organism>
<feature type="domain" description="ABC transmembrane type-1" evidence="12">
    <location>
        <begin position="311"/>
        <end position="529"/>
    </location>
</feature>
<feature type="transmembrane region" description="Helical" evidence="9">
    <location>
        <begin position="396"/>
        <end position="418"/>
    </location>
</feature>
<dbReference type="GO" id="GO:1990060">
    <property type="term" value="C:maltose transport complex"/>
    <property type="evidence" value="ECO:0007669"/>
    <property type="project" value="TreeGrafter"/>
</dbReference>
<comment type="subcellular location">
    <subcellularLocation>
        <location evidence="1 9">Cell membrane</location>
        <topology evidence="1 9">Multi-pass membrane protein</topology>
    </subcellularLocation>
</comment>
<dbReference type="InterPro" id="IPR035906">
    <property type="entry name" value="MetI-like_sf"/>
</dbReference>
<proteinExistence type="inferred from homology"/>
<comment type="caution">
    <text evidence="13">The sequence shown here is derived from an EMBL/GenBank/DDBJ whole genome shotgun (WGS) entry which is preliminary data.</text>
</comment>
<feature type="transmembrane region" description="Helical" evidence="9">
    <location>
        <begin position="91"/>
        <end position="109"/>
    </location>
</feature>
<dbReference type="Pfam" id="PF00528">
    <property type="entry name" value="BPD_transp_1"/>
    <property type="match status" value="1"/>
</dbReference>
<keyword evidence="14" id="KW-1185">Reference proteome</keyword>
<dbReference type="GO" id="GO:0015423">
    <property type="term" value="F:ABC-type maltose transporter activity"/>
    <property type="evidence" value="ECO:0007669"/>
    <property type="project" value="TreeGrafter"/>
</dbReference>
<keyword evidence="3 9" id="KW-0813">Transport</keyword>
<evidence type="ECO:0000256" key="3">
    <source>
        <dbReference type="ARBA" id="ARBA00022448"/>
    </source>
</evidence>
<accession>A0A8J3SWP0</accession>
<dbReference type="InterPro" id="IPR035277">
    <property type="entry name" value="MalF_N"/>
</dbReference>
<keyword evidence="4 10" id="KW-1003">Cell membrane</keyword>
<dbReference type="InterPro" id="IPR032550">
    <property type="entry name" value="TM_PBP2_N"/>
</dbReference>
<dbReference type="Gene3D" id="1.20.58.370">
    <property type="entry name" value="MalF N-terminal region-like"/>
    <property type="match status" value="1"/>
</dbReference>
<evidence type="ECO:0000313" key="14">
    <source>
        <dbReference type="Proteomes" id="UP000634476"/>
    </source>
</evidence>
<evidence type="ECO:0000256" key="2">
    <source>
        <dbReference type="ARBA" id="ARBA00009047"/>
    </source>
</evidence>
<dbReference type="PANTHER" id="PTHR47314">
    <property type="entry name" value="MALTOSE/MALTODEXTRIN TRANSPORT SYSTEM PERMEASE PROTEIN MALF"/>
    <property type="match status" value="1"/>
</dbReference>
<dbReference type="Pfam" id="PF16296">
    <property type="entry name" value="TM_PBP2_N"/>
    <property type="match status" value="1"/>
</dbReference>
<sequence length="540" mass="57581">MSDTTEISEERASHGPGHRRPRFGLSGGDGTVSTGRLVIRIAVLGVAAALALWAAFPLVNQGNWIGLGILVAVTALLFYIYLSPRVIPAKYLIPGTLFLIAFQVVPVVYTVTTAFTNFGDGHRGTKQEAITAIQDASVRQVPGSTVYVLSIATTGDPVSGDLVFLLTDPGTDASFAGTAGGLRELPAGAVRADPDGKIRQAQGYTVLTIGQAAARSAEIAAFKVPTRAGALYGQGLSRAFEGAPQQTYEAGCDCIRDAASGRTWTADESDGSFADQQGQRLAQGWKVGVGLRNFTDVVTDQEIRSSFLKMLLWNFVFAGGTVLITFALGLLVAITLNRPGMRGQRVYRSLIILPYAMPAVVMLLVWRDMFNTEFGLINRMTGLEVNWFGTPPAAQVAVLLVQLWLGYNYMFLVCTGALQSIPADLTEAASIDGAKPLYAFRTVTFPLLLIALAPLLISSFAFNFNNFAGIYLVSGGGPFPPDNPNAGATDILITYTYRLAFGGAGAQYGFAAAVSVFIFVIVATVSIIGFRRTRSLEEIN</sequence>
<protein>
    <recommendedName>
        <fullName evidence="10">Maltose/maltodextrin transport system permease protein</fullName>
    </recommendedName>
</protein>
<dbReference type="AlphaFoldDB" id="A0A8J3SWP0"/>
<evidence type="ECO:0000256" key="11">
    <source>
        <dbReference type="SAM" id="MobiDB-lite"/>
    </source>
</evidence>
<name>A0A8J3SWP0_9ACTN</name>
<comment type="function">
    <text evidence="10">Part of the ABC transporter complex MalEFGK involved in maltose/maltodextrin import. Probably responsible for the translocation of the substrate across the membrane.</text>
</comment>
<dbReference type="GO" id="GO:0042956">
    <property type="term" value="P:maltodextrin transmembrane transport"/>
    <property type="evidence" value="ECO:0007669"/>
    <property type="project" value="TreeGrafter"/>
</dbReference>
<feature type="transmembrane region" description="Helical" evidence="9">
    <location>
        <begin position="508"/>
        <end position="530"/>
    </location>
</feature>
<evidence type="ECO:0000256" key="8">
    <source>
        <dbReference type="ARBA" id="ARBA00023136"/>
    </source>
</evidence>
<dbReference type="CDD" id="cd06261">
    <property type="entry name" value="TM_PBP2"/>
    <property type="match status" value="1"/>
</dbReference>
<feature type="transmembrane region" description="Helical" evidence="9">
    <location>
        <begin position="438"/>
        <end position="462"/>
    </location>
</feature>
<evidence type="ECO:0000256" key="10">
    <source>
        <dbReference type="RuleBase" id="RU367050"/>
    </source>
</evidence>
<evidence type="ECO:0000256" key="4">
    <source>
        <dbReference type="ARBA" id="ARBA00022475"/>
    </source>
</evidence>
<keyword evidence="6 9" id="KW-0812">Transmembrane</keyword>
<feature type="transmembrane region" description="Helical" evidence="9">
    <location>
        <begin position="346"/>
        <end position="366"/>
    </location>
</feature>
<feature type="transmembrane region" description="Helical" evidence="9">
    <location>
        <begin position="311"/>
        <end position="334"/>
    </location>
</feature>
<feature type="transmembrane region" description="Helical" evidence="9">
    <location>
        <begin position="37"/>
        <end position="56"/>
    </location>
</feature>